<dbReference type="Proteomes" id="UP000230069">
    <property type="component" value="Unassembled WGS sequence"/>
</dbReference>
<evidence type="ECO:0000313" key="1">
    <source>
        <dbReference type="EMBL" id="PIA56184.1"/>
    </source>
</evidence>
<organism evidence="1 2">
    <name type="scientific">Aquilegia coerulea</name>
    <name type="common">Rocky mountain columbine</name>
    <dbReference type="NCBI Taxonomy" id="218851"/>
    <lineage>
        <taxon>Eukaryota</taxon>
        <taxon>Viridiplantae</taxon>
        <taxon>Streptophyta</taxon>
        <taxon>Embryophyta</taxon>
        <taxon>Tracheophyta</taxon>
        <taxon>Spermatophyta</taxon>
        <taxon>Magnoliopsida</taxon>
        <taxon>Ranunculales</taxon>
        <taxon>Ranunculaceae</taxon>
        <taxon>Thalictroideae</taxon>
        <taxon>Aquilegia</taxon>
    </lineage>
</organism>
<proteinExistence type="predicted"/>
<dbReference type="PANTHER" id="PTHR34464:SF5">
    <property type="match status" value="1"/>
</dbReference>
<gene>
    <name evidence="1" type="ORF">AQUCO_00700499v1</name>
</gene>
<protein>
    <submittedName>
        <fullName evidence="1">Uncharacterized protein</fullName>
    </submittedName>
</protein>
<keyword evidence="2" id="KW-1185">Reference proteome</keyword>
<accession>A0A2G5EKA1</accession>
<evidence type="ECO:0000313" key="2">
    <source>
        <dbReference type="Proteomes" id="UP000230069"/>
    </source>
</evidence>
<dbReference type="OrthoDB" id="686813at2759"/>
<dbReference type="PANTHER" id="PTHR34464">
    <property type="entry name" value="OS09G0376300 PROTEIN"/>
    <property type="match status" value="1"/>
</dbReference>
<dbReference type="STRING" id="218851.A0A2G5EKA1"/>
<dbReference type="AlphaFoldDB" id="A0A2G5EKA1"/>
<name>A0A2G5EKA1_AQUCA</name>
<dbReference type="InParanoid" id="A0A2G5EKA1"/>
<dbReference type="FunCoup" id="A0A2G5EKA1">
    <property type="interactions" value="374"/>
</dbReference>
<reference evidence="1 2" key="1">
    <citation type="submission" date="2017-09" db="EMBL/GenBank/DDBJ databases">
        <title>WGS assembly of Aquilegia coerulea Goldsmith.</title>
        <authorList>
            <person name="Hodges S."/>
            <person name="Kramer E."/>
            <person name="Nordborg M."/>
            <person name="Tomkins J."/>
            <person name="Borevitz J."/>
            <person name="Derieg N."/>
            <person name="Yan J."/>
            <person name="Mihaltcheva S."/>
            <person name="Hayes R.D."/>
            <person name="Rokhsar D."/>
        </authorList>
    </citation>
    <scope>NUCLEOTIDE SEQUENCE [LARGE SCALE GENOMIC DNA]</scope>
    <source>
        <strain evidence="2">cv. Goldsmith</strain>
    </source>
</reference>
<dbReference type="EMBL" id="KZ305024">
    <property type="protein sequence ID" value="PIA56184.1"/>
    <property type="molecule type" value="Genomic_DNA"/>
</dbReference>
<sequence>MAAMFTNLSWWSWSGKNPEPSSISTGELETLNSSVNEVKMQTASRRIKRKWQSREERKIDREFDVVLIPSDGGCLSGSESDSSDWSIGWTEPLAPSFQTNDEMDSSFAVLVPCYGNKSRGFLEQWLSSLENS</sequence>